<dbReference type="Pfam" id="PF20778">
    <property type="entry name" value="SLS1_C"/>
    <property type="match status" value="1"/>
</dbReference>
<feature type="region of interest" description="Disordered" evidence="1">
    <location>
        <begin position="40"/>
        <end position="92"/>
    </location>
</feature>
<gene>
    <name evidence="3" type="ORF">F5878DRAFT_614627</name>
</gene>
<dbReference type="EMBL" id="MU806100">
    <property type="protein sequence ID" value="KAJ3839969.1"/>
    <property type="molecule type" value="Genomic_DNA"/>
</dbReference>
<evidence type="ECO:0000313" key="3">
    <source>
        <dbReference type="EMBL" id="KAJ3839969.1"/>
    </source>
</evidence>
<evidence type="ECO:0000256" key="1">
    <source>
        <dbReference type="SAM" id="MobiDB-lite"/>
    </source>
</evidence>
<feature type="compositionally biased region" description="Low complexity" evidence="1">
    <location>
        <begin position="40"/>
        <end position="63"/>
    </location>
</feature>
<evidence type="ECO:0000259" key="2">
    <source>
        <dbReference type="Pfam" id="PF20778"/>
    </source>
</evidence>
<comment type="caution">
    <text evidence="3">The sequence shown here is derived from an EMBL/GenBank/DDBJ whole genome shotgun (WGS) entry which is preliminary data.</text>
</comment>
<dbReference type="InterPro" id="IPR048401">
    <property type="entry name" value="SLS1_C"/>
</dbReference>
<sequence>MSLALPLIKRQLRSQVSLKHASVHWRRSQSTLLARLAELTSQPSTTTPASDSSTSNIPSATSSGVSSEGNKDIKKPRKNDSKKQKTPSRNLLEESKIQSYLDHIAETSNTVTLADITRLKPNGHADPETPDYEEEYNALIDRLCRSFSKKQLYSFLSMLEIEGIRRRTAKQNYAVRIIEDGWGWPSLAKVKARKRDWSEVLSKSFPVDPRQSFLILGKDGANLHALSNQFNIHIGFTTRPLSLNAEGLRGALKQLEEHIKLVKEDIVEEYFDLSPEESVPPELLHRISRLSGAFTETFGDGKIRISYRRSDLRTAFVAKRLVTHVLCDLESATGSSILIHKPPELSSSAAVPPSIFPLNYALYPFLSSRSLPWNINAGGAFRARKVSEWIGVSSIEDVQKSGGLEIGRGRILDMKENVADIRQQLFEQLPQSSEGRSKVITASFGHVLLTPPPSNHVSLIPPLKGAWPLSNLLSWVREKHIGRVFVPFLPPAVLQSTPQKTDLLHRLTYESHRTSKDQQAAHILEFEMALPSMTAKRDASEFAELGSQAASTVMSSTEFVTKHICRVGHQFVVDLMLPDRPIDIRFSIFDASSLSQKLWPAELQTYYKSLSFFFQDGEANASPPNAPLTIHLQGVEYRLRSSVSVRQTQAHASTPKKEFPIPTIIESVLDLEVDDKSTICKITCHEPFTEETWRSFLKGCDFLSGTKVPTSNTTFVDAESDIML</sequence>
<proteinExistence type="predicted"/>
<keyword evidence="4" id="KW-1185">Reference proteome</keyword>
<name>A0AA38UFU7_9AGAR</name>
<feature type="compositionally biased region" description="Basic and acidic residues" evidence="1">
    <location>
        <begin position="69"/>
        <end position="83"/>
    </location>
</feature>
<dbReference type="AlphaFoldDB" id="A0AA38UFU7"/>
<reference evidence="3" key="1">
    <citation type="submission" date="2022-08" db="EMBL/GenBank/DDBJ databases">
        <authorList>
            <consortium name="DOE Joint Genome Institute"/>
            <person name="Min B."/>
            <person name="Riley R."/>
            <person name="Sierra-Patev S."/>
            <person name="Naranjo-Ortiz M."/>
            <person name="Looney B."/>
            <person name="Konkel Z."/>
            <person name="Slot J.C."/>
            <person name="Sakamoto Y."/>
            <person name="Steenwyk J.L."/>
            <person name="Rokas A."/>
            <person name="Carro J."/>
            <person name="Camarero S."/>
            <person name="Ferreira P."/>
            <person name="Molpeceres G."/>
            <person name="Ruiz-Duenas F.J."/>
            <person name="Serrano A."/>
            <person name="Henrissat B."/>
            <person name="Drula E."/>
            <person name="Hughes K.W."/>
            <person name="Mata J.L."/>
            <person name="Ishikawa N.K."/>
            <person name="Vargas-Isla R."/>
            <person name="Ushijima S."/>
            <person name="Smith C.A."/>
            <person name="Ahrendt S."/>
            <person name="Andreopoulos W."/>
            <person name="He G."/>
            <person name="Labutti K."/>
            <person name="Lipzen A."/>
            <person name="Ng V."/>
            <person name="Sandor L."/>
            <person name="Barry K."/>
            <person name="Martinez A.T."/>
            <person name="Xiao Y."/>
            <person name="Gibbons J.G."/>
            <person name="Terashima K."/>
            <person name="Hibbett D.S."/>
            <person name="Grigoriev I.V."/>
        </authorList>
    </citation>
    <scope>NUCLEOTIDE SEQUENCE</scope>
    <source>
        <strain evidence="3">TFB9207</strain>
    </source>
</reference>
<dbReference type="Proteomes" id="UP001163846">
    <property type="component" value="Unassembled WGS sequence"/>
</dbReference>
<protein>
    <recommendedName>
        <fullName evidence="2">SLS1 C-terminal domain-containing protein</fullName>
    </recommendedName>
</protein>
<accession>A0AA38UFU7</accession>
<feature type="domain" description="SLS1 C-terminal" evidence="2">
    <location>
        <begin position="431"/>
        <end position="636"/>
    </location>
</feature>
<organism evidence="3 4">
    <name type="scientific">Lentinula raphanica</name>
    <dbReference type="NCBI Taxonomy" id="153919"/>
    <lineage>
        <taxon>Eukaryota</taxon>
        <taxon>Fungi</taxon>
        <taxon>Dikarya</taxon>
        <taxon>Basidiomycota</taxon>
        <taxon>Agaricomycotina</taxon>
        <taxon>Agaricomycetes</taxon>
        <taxon>Agaricomycetidae</taxon>
        <taxon>Agaricales</taxon>
        <taxon>Marasmiineae</taxon>
        <taxon>Omphalotaceae</taxon>
        <taxon>Lentinula</taxon>
    </lineage>
</organism>
<evidence type="ECO:0000313" key="4">
    <source>
        <dbReference type="Proteomes" id="UP001163846"/>
    </source>
</evidence>